<gene>
    <name evidence="4" type="ORF">TWF694_011736</name>
</gene>
<feature type="coiled-coil region" evidence="1">
    <location>
        <begin position="465"/>
        <end position="506"/>
    </location>
</feature>
<feature type="compositionally biased region" description="Polar residues" evidence="2">
    <location>
        <begin position="381"/>
        <end position="396"/>
    </location>
</feature>
<reference evidence="4 5" key="1">
    <citation type="submission" date="2019-10" db="EMBL/GenBank/DDBJ databases">
        <authorList>
            <person name="Palmer J.M."/>
        </authorList>
    </citation>
    <scope>NUCLEOTIDE SEQUENCE [LARGE SCALE GENOMIC DNA]</scope>
    <source>
        <strain evidence="4 5">TWF694</strain>
    </source>
</reference>
<dbReference type="Pfam" id="PF14420">
    <property type="entry name" value="Clr5"/>
    <property type="match status" value="1"/>
</dbReference>
<feature type="region of interest" description="Disordered" evidence="2">
    <location>
        <begin position="104"/>
        <end position="213"/>
    </location>
</feature>
<organism evidence="4 5">
    <name type="scientific">Orbilia ellipsospora</name>
    <dbReference type="NCBI Taxonomy" id="2528407"/>
    <lineage>
        <taxon>Eukaryota</taxon>
        <taxon>Fungi</taxon>
        <taxon>Dikarya</taxon>
        <taxon>Ascomycota</taxon>
        <taxon>Pezizomycotina</taxon>
        <taxon>Orbiliomycetes</taxon>
        <taxon>Orbiliales</taxon>
        <taxon>Orbiliaceae</taxon>
        <taxon>Orbilia</taxon>
    </lineage>
</organism>
<evidence type="ECO:0000256" key="2">
    <source>
        <dbReference type="SAM" id="MobiDB-lite"/>
    </source>
</evidence>
<evidence type="ECO:0000256" key="1">
    <source>
        <dbReference type="SAM" id="Coils"/>
    </source>
</evidence>
<proteinExistence type="predicted"/>
<feature type="domain" description="Clr5" evidence="3">
    <location>
        <begin position="10"/>
        <end position="61"/>
    </location>
</feature>
<dbReference type="AlphaFoldDB" id="A0AAV9X8Q8"/>
<dbReference type="PANTHER" id="PTHR38788:SF3">
    <property type="entry name" value="CLR5 DOMAIN-CONTAINING PROTEIN"/>
    <property type="match status" value="1"/>
</dbReference>
<keyword evidence="1" id="KW-0175">Coiled coil</keyword>
<dbReference type="Proteomes" id="UP001365542">
    <property type="component" value="Unassembled WGS sequence"/>
</dbReference>
<dbReference type="InterPro" id="IPR025676">
    <property type="entry name" value="Clr5_dom"/>
</dbReference>
<feature type="compositionally biased region" description="Polar residues" evidence="2">
    <location>
        <begin position="339"/>
        <end position="370"/>
    </location>
</feature>
<dbReference type="PANTHER" id="PTHR38788">
    <property type="entry name" value="CLR5 DOMAIN-CONTAINING PROTEIN"/>
    <property type="match status" value="1"/>
</dbReference>
<protein>
    <recommendedName>
        <fullName evidence="3">Clr5 domain-containing protein</fullName>
    </recommendedName>
</protein>
<evidence type="ECO:0000313" key="5">
    <source>
        <dbReference type="Proteomes" id="UP001365542"/>
    </source>
</evidence>
<feature type="compositionally biased region" description="Polar residues" evidence="2">
    <location>
        <begin position="138"/>
        <end position="169"/>
    </location>
</feature>
<evidence type="ECO:0000313" key="4">
    <source>
        <dbReference type="EMBL" id="KAK6537554.1"/>
    </source>
</evidence>
<keyword evidence="5" id="KW-1185">Reference proteome</keyword>
<feature type="region of interest" description="Disordered" evidence="2">
    <location>
        <begin position="335"/>
        <end position="396"/>
    </location>
</feature>
<sequence>MAAPASKSQPADWEAHRQMITDLYRGGHTQAEIQKRLETKAGFEVSIKQLEYRLKVWGLRKNITKPEYQHIQNQLLKRASEGGKNAAVYLNGVLVEPKKLKRSLRRYGSMEPSASEGGQPAEIEEQVSSTKDIIIMTPSRSPEPSTRNLLTSPNATNGSPNVSSTSIDLINSEERGKRRPMATTMPGRKRRRGTSRSSSPELQELGLGKGRRGRTVSEIMQKYACPFAKYKPETNVVCWNINRQNLAGVKEHLKRFHFGGILPPAVRHAKTWDETFDSIAPEWGSQARPTPYVDLTEIYQRYVGPSTSKRDDAFVNVQSLQEGEPITSVVTIDMPITDTPPSRSTSLEQPMVSWSTPSAEGRHSVTSSHSNPHRYVPGTLPRTTSGNPSTTMLSGSDTESLQAHWQPYSDYGADPEFQDRVDESSLRDFFSNSLRRSQPLSHPPSLGQVALGTEGTTMDPIREEMARLKADVIALKTQNSVLKQRVATLNEKLEEMTEERDVWKRQYLQYAKSNRR</sequence>
<name>A0AAV9X8Q8_9PEZI</name>
<dbReference type="EMBL" id="JAVHJO010000009">
    <property type="protein sequence ID" value="KAK6537554.1"/>
    <property type="molecule type" value="Genomic_DNA"/>
</dbReference>
<accession>A0AAV9X8Q8</accession>
<comment type="caution">
    <text evidence="4">The sequence shown here is derived from an EMBL/GenBank/DDBJ whole genome shotgun (WGS) entry which is preliminary data.</text>
</comment>
<evidence type="ECO:0000259" key="3">
    <source>
        <dbReference type="Pfam" id="PF14420"/>
    </source>
</evidence>